<name>A0ABU8ZLC7_9BIFI</name>
<sequence>MKNEYTTLARLFHADRSSDAVKHHDDLVKARLEADSTFRTGIITPLGELFIATPAAMSRSVEDILLTERRIGDLWSQLPARVKTQYVRTFAAREIQATSEMEGINCNPEEAVQAVAMACGDQTSQSPRRRGPKQGDGTRFVGLARLYMGLCEESVDMPRSLEDLSRIYEDVSGKGLVGDGQKEGPSADGQADEAQPGAGPDEGDRKQAGSEEEGTSRNAVGRGQVDLNVLLTEMIGLVQSDAVPNLQSGIASHFLFEYMQPNHEGNGQVGRYLLALGLNRVLTRPTTLTLSQVINEHRSTYRRALAEAEDRINAGELTFFVMTMLDLIGMAQEELANELGLKTDQLVKACDLSRTLSSEHELTDKASTILCSVMQGELFGSATPIDLDEASDLVRMKKQTTRKYIDELDRNGFVSFTCRRPLKFRGSDTLREQMGLCTEGSYPME</sequence>
<dbReference type="InterPro" id="IPR036597">
    <property type="entry name" value="Fido-like_dom_sf"/>
</dbReference>
<reference evidence="3 4" key="1">
    <citation type="submission" date="2024-02" db="EMBL/GenBank/DDBJ databases">
        <title>Bifidobacterium honeyensis sp. nov., isolated from the comb honey.</title>
        <authorList>
            <person name="Liu W."/>
            <person name="Li Y."/>
        </authorList>
    </citation>
    <scope>NUCLEOTIDE SEQUENCE [LARGE SCALE GENOMIC DNA]</scope>
    <source>
        <strain evidence="3 4">IMAU50988</strain>
    </source>
</reference>
<comment type="caution">
    <text evidence="3">The sequence shown here is derived from an EMBL/GenBank/DDBJ whole genome shotgun (WGS) entry which is preliminary data.</text>
</comment>
<evidence type="ECO:0000259" key="2">
    <source>
        <dbReference type="PROSITE" id="PS51459"/>
    </source>
</evidence>
<dbReference type="RefSeq" id="WP_340468584.1">
    <property type="nucleotide sequence ID" value="NZ_JBANBB010000001.1"/>
</dbReference>
<evidence type="ECO:0000313" key="3">
    <source>
        <dbReference type="EMBL" id="MEK0306045.1"/>
    </source>
</evidence>
<organism evidence="3 4">
    <name type="scientific">Bifidobacterium favimelis</name>
    <dbReference type="NCBI Taxonomy" id="3122979"/>
    <lineage>
        <taxon>Bacteria</taxon>
        <taxon>Bacillati</taxon>
        <taxon>Actinomycetota</taxon>
        <taxon>Actinomycetes</taxon>
        <taxon>Bifidobacteriales</taxon>
        <taxon>Bifidobacteriaceae</taxon>
        <taxon>Bifidobacterium</taxon>
    </lineage>
</organism>
<evidence type="ECO:0000313" key="4">
    <source>
        <dbReference type="Proteomes" id="UP001373159"/>
    </source>
</evidence>
<feature type="domain" description="Fido" evidence="2">
    <location>
        <begin position="186"/>
        <end position="323"/>
    </location>
</feature>
<accession>A0ABU8ZLC7</accession>
<dbReference type="PROSITE" id="PS51459">
    <property type="entry name" value="FIDO"/>
    <property type="match status" value="1"/>
</dbReference>
<dbReference type="Proteomes" id="UP001373159">
    <property type="component" value="Unassembled WGS sequence"/>
</dbReference>
<proteinExistence type="predicted"/>
<dbReference type="SUPFAM" id="SSF140931">
    <property type="entry name" value="Fic-like"/>
    <property type="match status" value="1"/>
</dbReference>
<dbReference type="InterPro" id="IPR003812">
    <property type="entry name" value="Fido"/>
</dbReference>
<dbReference type="EMBL" id="JBANBB010000001">
    <property type="protein sequence ID" value="MEK0306045.1"/>
    <property type="molecule type" value="Genomic_DNA"/>
</dbReference>
<feature type="region of interest" description="Disordered" evidence="1">
    <location>
        <begin position="172"/>
        <end position="221"/>
    </location>
</feature>
<protein>
    <submittedName>
        <fullName evidence="3">Fic family protein</fullName>
    </submittedName>
</protein>
<gene>
    <name evidence="3" type="ORF">V8P97_00940</name>
</gene>
<keyword evidence="4" id="KW-1185">Reference proteome</keyword>
<dbReference type="Gene3D" id="1.10.3290.10">
    <property type="entry name" value="Fido-like domain"/>
    <property type="match status" value="1"/>
</dbReference>
<evidence type="ECO:0000256" key="1">
    <source>
        <dbReference type="SAM" id="MobiDB-lite"/>
    </source>
</evidence>